<protein>
    <submittedName>
        <fullName evidence="2">Phytoene/squalene synthase family protein</fullName>
    </submittedName>
</protein>
<dbReference type="InterPro" id="IPR019845">
    <property type="entry name" value="Squalene/phytoene_synthase_CS"/>
</dbReference>
<dbReference type="InterPro" id="IPR044843">
    <property type="entry name" value="Trans_IPPS_bact-type"/>
</dbReference>
<dbReference type="SUPFAM" id="SSF48576">
    <property type="entry name" value="Terpenoid synthases"/>
    <property type="match status" value="1"/>
</dbReference>
<reference evidence="3" key="1">
    <citation type="submission" date="2018-09" db="EMBL/GenBank/DDBJ databases">
        <title>Chryseolinea sp. KIS68-18 isolated from soil.</title>
        <authorList>
            <person name="Weon H.-Y."/>
            <person name="Kwon S.-W."/>
            <person name="Lee S.A."/>
        </authorList>
    </citation>
    <scope>NUCLEOTIDE SEQUENCE [LARGE SCALE GENOMIC DNA]</scope>
    <source>
        <strain evidence="3">KIS68-18</strain>
    </source>
</reference>
<dbReference type="RefSeq" id="WP_119756013.1">
    <property type="nucleotide sequence ID" value="NZ_CP032382.1"/>
</dbReference>
<dbReference type="OrthoDB" id="9787280at2"/>
<dbReference type="SFLD" id="SFLDS00005">
    <property type="entry name" value="Isoprenoid_Synthase_Type_I"/>
    <property type="match status" value="1"/>
</dbReference>
<proteinExistence type="predicted"/>
<sequence length="278" mass="32654">MKELFDQVSLRCSRLTTQAYSTSFSLGIRCLARELQDPIYAIYGFVRFADEIVDTFHDFDKRALLERFKDDTFRAVREKISLNPILNSFQFTVNAYGIEDELITQFLKSMEMDLYKTTYDEQAYQAYMLGSAEVVGLMCLRVFCHGNKRMFHDLKPFAMRLGAAFQKVNFLRDLQSDYAAMGRVYFPGVDLEHFDEPCKKRIEDSIRRDFDEAYVGIKKLPRSARFGVYVAYVYYLALFRKIKNTPSHIVMRSRIRIPKPQKATLLAYSYVKHQLNWL</sequence>
<dbReference type="SFLD" id="SFLDG01212">
    <property type="entry name" value="Phytoene_synthase_like"/>
    <property type="match status" value="1"/>
</dbReference>
<dbReference type="KEGG" id="chk:D4L85_20250"/>
<dbReference type="InterPro" id="IPR033904">
    <property type="entry name" value="Trans_IPPS_HH"/>
</dbReference>
<keyword evidence="1" id="KW-0808">Transferase</keyword>
<dbReference type="Proteomes" id="UP000266183">
    <property type="component" value="Chromosome"/>
</dbReference>
<dbReference type="PANTHER" id="PTHR31480">
    <property type="entry name" value="BIFUNCTIONAL LYCOPENE CYCLASE/PHYTOENE SYNTHASE"/>
    <property type="match status" value="1"/>
</dbReference>
<evidence type="ECO:0000313" key="2">
    <source>
        <dbReference type="EMBL" id="AYB32764.1"/>
    </source>
</evidence>
<evidence type="ECO:0000313" key="3">
    <source>
        <dbReference type="Proteomes" id="UP000266183"/>
    </source>
</evidence>
<dbReference type="InterPro" id="IPR002060">
    <property type="entry name" value="Squ/phyt_synthse"/>
</dbReference>
<dbReference type="GO" id="GO:0004311">
    <property type="term" value="F:geranylgeranyl diphosphate synthase activity"/>
    <property type="evidence" value="ECO:0007669"/>
    <property type="project" value="InterPro"/>
</dbReference>
<dbReference type="Gene3D" id="1.10.600.10">
    <property type="entry name" value="Farnesyl Diphosphate Synthase"/>
    <property type="match status" value="1"/>
</dbReference>
<keyword evidence="3" id="KW-1185">Reference proteome</keyword>
<dbReference type="EMBL" id="CP032382">
    <property type="protein sequence ID" value="AYB32764.1"/>
    <property type="molecule type" value="Genomic_DNA"/>
</dbReference>
<dbReference type="InterPro" id="IPR008949">
    <property type="entry name" value="Isoprenoid_synthase_dom_sf"/>
</dbReference>
<dbReference type="GO" id="GO:0051996">
    <property type="term" value="F:squalene synthase [NAD(P)H] activity"/>
    <property type="evidence" value="ECO:0007669"/>
    <property type="project" value="InterPro"/>
</dbReference>
<dbReference type="PROSITE" id="PS01045">
    <property type="entry name" value="SQUALEN_PHYTOEN_SYN_2"/>
    <property type="match status" value="1"/>
</dbReference>
<dbReference type="GO" id="GO:0016117">
    <property type="term" value="P:carotenoid biosynthetic process"/>
    <property type="evidence" value="ECO:0007669"/>
    <property type="project" value="UniProtKB-ARBA"/>
</dbReference>
<dbReference type="AlphaFoldDB" id="A0A385SP42"/>
<dbReference type="CDD" id="cd00683">
    <property type="entry name" value="Trans_IPPS_HH"/>
    <property type="match status" value="1"/>
</dbReference>
<evidence type="ECO:0000256" key="1">
    <source>
        <dbReference type="ARBA" id="ARBA00022679"/>
    </source>
</evidence>
<dbReference type="SFLD" id="SFLDG01018">
    <property type="entry name" value="Squalene/Phytoene_Synthase_Lik"/>
    <property type="match status" value="1"/>
</dbReference>
<gene>
    <name evidence="2" type="ORF">D4L85_20250</name>
</gene>
<accession>A0A385SP42</accession>
<name>A0A385SP42_9BACT</name>
<dbReference type="Pfam" id="PF00494">
    <property type="entry name" value="SQS_PSY"/>
    <property type="match status" value="1"/>
</dbReference>
<organism evidence="2 3">
    <name type="scientific">Chryseolinea soli</name>
    <dbReference type="NCBI Taxonomy" id="2321403"/>
    <lineage>
        <taxon>Bacteria</taxon>
        <taxon>Pseudomonadati</taxon>
        <taxon>Bacteroidota</taxon>
        <taxon>Cytophagia</taxon>
        <taxon>Cytophagales</taxon>
        <taxon>Fulvivirgaceae</taxon>
        <taxon>Chryseolinea</taxon>
    </lineage>
</organism>